<organism evidence="1 2">
    <name type="scientific">Neolamprologus brichardi</name>
    <name type="common">Fairy cichlid</name>
    <name type="synonym">Lamprologus brichardi</name>
    <dbReference type="NCBI Taxonomy" id="32507"/>
    <lineage>
        <taxon>Eukaryota</taxon>
        <taxon>Metazoa</taxon>
        <taxon>Chordata</taxon>
        <taxon>Craniata</taxon>
        <taxon>Vertebrata</taxon>
        <taxon>Euteleostomi</taxon>
        <taxon>Actinopterygii</taxon>
        <taxon>Neopterygii</taxon>
        <taxon>Teleostei</taxon>
        <taxon>Neoteleostei</taxon>
        <taxon>Acanthomorphata</taxon>
        <taxon>Ovalentaria</taxon>
        <taxon>Cichlomorphae</taxon>
        <taxon>Cichliformes</taxon>
        <taxon>Cichlidae</taxon>
        <taxon>African cichlids</taxon>
        <taxon>Pseudocrenilabrinae</taxon>
        <taxon>Lamprologini</taxon>
        <taxon>Neolamprologus</taxon>
    </lineage>
</organism>
<dbReference type="AlphaFoldDB" id="A0A3Q4H4B1"/>
<dbReference type="GeneTree" id="ENSGT00940000178120"/>
<reference evidence="1" key="1">
    <citation type="submission" date="2025-08" db="UniProtKB">
        <authorList>
            <consortium name="Ensembl"/>
        </authorList>
    </citation>
    <scope>IDENTIFICATION</scope>
</reference>
<proteinExistence type="predicted"/>
<protein>
    <submittedName>
        <fullName evidence="1">Uncharacterized protein</fullName>
    </submittedName>
</protein>
<keyword evidence="2" id="KW-1185">Reference proteome</keyword>
<name>A0A3Q4H4B1_NEOBR</name>
<dbReference type="Bgee" id="ENSNBRG00000011426">
    <property type="expression patterns" value="Expressed in brain"/>
</dbReference>
<accession>A0A3Q4H4B1</accession>
<evidence type="ECO:0000313" key="1">
    <source>
        <dbReference type="Ensembl" id="ENSNBRP00000014763.1"/>
    </source>
</evidence>
<evidence type="ECO:0000313" key="2">
    <source>
        <dbReference type="Proteomes" id="UP000261580"/>
    </source>
</evidence>
<dbReference type="Proteomes" id="UP000261580">
    <property type="component" value="Unassembled WGS sequence"/>
</dbReference>
<dbReference type="Ensembl" id="ENSNBRT00000015168.1">
    <property type="protein sequence ID" value="ENSNBRP00000014763.1"/>
    <property type="gene ID" value="ENSNBRG00000011426.1"/>
</dbReference>
<sequence>MVPFSIIDLFVDVQVSIKHLNSKKVHLCARILALLLPGFAVAEKHQPIGLCRPEVKRDGSRLLRCPLAQCHVRLWGVKRHGV</sequence>
<dbReference type="OMA" id="RCPLAQC"/>
<reference evidence="1" key="2">
    <citation type="submission" date="2025-09" db="UniProtKB">
        <authorList>
            <consortium name="Ensembl"/>
        </authorList>
    </citation>
    <scope>IDENTIFICATION</scope>
</reference>